<feature type="compositionally biased region" description="Basic and acidic residues" evidence="1">
    <location>
        <begin position="282"/>
        <end position="300"/>
    </location>
</feature>
<feature type="compositionally biased region" description="Basic and acidic residues" evidence="1">
    <location>
        <begin position="393"/>
        <end position="416"/>
    </location>
</feature>
<feature type="compositionally biased region" description="Basic residues" evidence="1">
    <location>
        <begin position="321"/>
        <end position="332"/>
    </location>
</feature>
<feature type="region of interest" description="Disordered" evidence="1">
    <location>
        <begin position="131"/>
        <end position="192"/>
    </location>
</feature>
<reference evidence="2" key="1">
    <citation type="submission" date="2022-12" db="EMBL/GenBank/DDBJ databases">
        <title>Chromosome-level genome assembly of the bean flower thrips Megalurothrips usitatus.</title>
        <authorList>
            <person name="Ma L."/>
            <person name="Liu Q."/>
            <person name="Li H."/>
            <person name="Cai W."/>
        </authorList>
    </citation>
    <scope>NUCLEOTIDE SEQUENCE</scope>
    <source>
        <strain evidence="2">Cailab_2022a</strain>
    </source>
</reference>
<dbReference type="EMBL" id="JAPTSV010000010">
    <property type="protein sequence ID" value="KAJ1523551.1"/>
    <property type="molecule type" value="Genomic_DNA"/>
</dbReference>
<dbReference type="Proteomes" id="UP001075354">
    <property type="component" value="Chromosome 10"/>
</dbReference>
<keyword evidence="3" id="KW-1185">Reference proteome</keyword>
<feature type="region of interest" description="Disordered" evidence="1">
    <location>
        <begin position="247"/>
        <end position="416"/>
    </location>
</feature>
<protein>
    <recommendedName>
        <fullName evidence="4">Histidine-rich glycoprotein-like</fullName>
    </recommendedName>
</protein>
<feature type="compositionally biased region" description="Basic and acidic residues" evidence="1">
    <location>
        <begin position="255"/>
        <end position="267"/>
    </location>
</feature>
<evidence type="ECO:0000313" key="3">
    <source>
        <dbReference type="Proteomes" id="UP001075354"/>
    </source>
</evidence>
<feature type="compositionally biased region" description="Basic and acidic residues" evidence="1">
    <location>
        <begin position="355"/>
        <end position="366"/>
    </location>
</feature>
<feature type="compositionally biased region" description="Basic residues" evidence="1">
    <location>
        <begin position="367"/>
        <end position="392"/>
    </location>
</feature>
<gene>
    <name evidence="2" type="ORF">ONE63_001399</name>
</gene>
<proteinExistence type="predicted"/>
<dbReference type="AlphaFoldDB" id="A0AAV7XJA7"/>
<organism evidence="2 3">
    <name type="scientific">Megalurothrips usitatus</name>
    <name type="common">bean blossom thrips</name>
    <dbReference type="NCBI Taxonomy" id="439358"/>
    <lineage>
        <taxon>Eukaryota</taxon>
        <taxon>Metazoa</taxon>
        <taxon>Ecdysozoa</taxon>
        <taxon>Arthropoda</taxon>
        <taxon>Hexapoda</taxon>
        <taxon>Insecta</taxon>
        <taxon>Pterygota</taxon>
        <taxon>Neoptera</taxon>
        <taxon>Paraneoptera</taxon>
        <taxon>Thysanoptera</taxon>
        <taxon>Terebrantia</taxon>
        <taxon>Thripoidea</taxon>
        <taxon>Thripidae</taxon>
        <taxon>Megalurothrips</taxon>
    </lineage>
</organism>
<evidence type="ECO:0008006" key="4">
    <source>
        <dbReference type="Google" id="ProtNLM"/>
    </source>
</evidence>
<sequence>MYSDSQKKKIVVYVPQKVKHIHHHHVKKVYVKHKPHVEYIEDGDDYLHRAGEGNDEAAVGGVPWEAGDDKVLAASDAEEVEHQDGPSWGQKLHAAEDPDEGWRPAAVTVAVAQPAVDARAFTSHVGRSGEVGHGGLAHRHADPGVLDSYDGWLPPRPPPRPPHRPGPHRPQPLQPQESQHQQQRHHGDDLHHKQRELGAKHGKLYHREGHGKESQEYYQRQKHVDEAPDDVRSWVLAGYEKYHQHQAAAAAAADKSGKQKKDVSDRGGEEDEEEDDGIRVQVFEDGKEVEVTKAKPEPKKQKQQLADEDGGGQRPQEHGDHLKHHHHHHHHAKGEQDTQQTQLDKHVREHHNHRQHGEEAASEKDSHRHHHKGKHHHGQHHHHHHHHHRRQYHREEPVQPQHPERGQEGRDVWRQR</sequence>
<name>A0AAV7XJA7_9NEOP</name>
<evidence type="ECO:0000313" key="2">
    <source>
        <dbReference type="EMBL" id="KAJ1523551.1"/>
    </source>
</evidence>
<comment type="caution">
    <text evidence="2">The sequence shown here is derived from an EMBL/GenBank/DDBJ whole genome shotgun (WGS) entry which is preliminary data.</text>
</comment>
<evidence type="ECO:0000256" key="1">
    <source>
        <dbReference type="SAM" id="MobiDB-lite"/>
    </source>
</evidence>
<accession>A0AAV7XJA7</accession>